<feature type="compositionally biased region" description="Basic residues" evidence="1">
    <location>
        <begin position="22"/>
        <end position="33"/>
    </location>
</feature>
<dbReference type="Proteomes" id="UP000297245">
    <property type="component" value="Unassembled WGS sequence"/>
</dbReference>
<evidence type="ECO:0000313" key="3">
    <source>
        <dbReference type="Proteomes" id="UP000297245"/>
    </source>
</evidence>
<accession>A0A4S8LAS0</accession>
<name>A0A4S8LAS0_DENBC</name>
<protein>
    <submittedName>
        <fullName evidence="2">Uncharacterized protein</fullName>
    </submittedName>
</protein>
<reference evidence="2 3" key="1">
    <citation type="journal article" date="2019" name="Nat. Ecol. Evol.">
        <title>Megaphylogeny resolves global patterns of mushroom evolution.</title>
        <authorList>
            <person name="Varga T."/>
            <person name="Krizsan K."/>
            <person name="Foldi C."/>
            <person name="Dima B."/>
            <person name="Sanchez-Garcia M."/>
            <person name="Sanchez-Ramirez S."/>
            <person name="Szollosi G.J."/>
            <person name="Szarkandi J.G."/>
            <person name="Papp V."/>
            <person name="Albert L."/>
            <person name="Andreopoulos W."/>
            <person name="Angelini C."/>
            <person name="Antonin V."/>
            <person name="Barry K.W."/>
            <person name="Bougher N.L."/>
            <person name="Buchanan P."/>
            <person name="Buyck B."/>
            <person name="Bense V."/>
            <person name="Catcheside P."/>
            <person name="Chovatia M."/>
            <person name="Cooper J."/>
            <person name="Damon W."/>
            <person name="Desjardin D."/>
            <person name="Finy P."/>
            <person name="Geml J."/>
            <person name="Haridas S."/>
            <person name="Hughes K."/>
            <person name="Justo A."/>
            <person name="Karasinski D."/>
            <person name="Kautmanova I."/>
            <person name="Kiss B."/>
            <person name="Kocsube S."/>
            <person name="Kotiranta H."/>
            <person name="LaButti K.M."/>
            <person name="Lechner B.E."/>
            <person name="Liimatainen K."/>
            <person name="Lipzen A."/>
            <person name="Lukacs Z."/>
            <person name="Mihaltcheva S."/>
            <person name="Morgado L.N."/>
            <person name="Niskanen T."/>
            <person name="Noordeloos M.E."/>
            <person name="Ohm R.A."/>
            <person name="Ortiz-Santana B."/>
            <person name="Ovrebo C."/>
            <person name="Racz N."/>
            <person name="Riley R."/>
            <person name="Savchenko A."/>
            <person name="Shiryaev A."/>
            <person name="Soop K."/>
            <person name="Spirin V."/>
            <person name="Szebenyi C."/>
            <person name="Tomsovsky M."/>
            <person name="Tulloss R.E."/>
            <person name="Uehling J."/>
            <person name="Grigoriev I.V."/>
            <person name="Vagvolgyi C."/>
            <person name="Papp T."/>
            <person name="Martin F.M."/>
            <person name="Miettinen O."/>
            <person name="Hibbett D.S."/>
            <person name="Nagy L.G."/>
        </authorList>
    </citation>
    <scope>NUCLEOTIDE SEQUENCE [LARGE SCALE GENOMIC DNA]</scope>
    <source>
        <strain evidence="2 3">CBS 962.96</strain>
    </source>
</reference>
<proteinExistence type="predicted"/>
<organism evidence="2 3">
    <name type="scientific">Dendrothele bispora (strain CBS 962.96)</name>
    <dbReference type="NCBI Taxonomy" id="1314807"/>
    <lineage>
        <taxon>Eukaryota</taxon>
        <taxon>Fungi</taxon>
        <taxon>Dikarya</taxon>
        <taxon>Basidiomycota</taxon>
        <taxon>Agaricomycotina</taxon>
        <taxon>Agaricomycetes</taxon>
        <taxon>Agaricomycetidae</taxon>
        <taxon>Agaricales</taxon>
        <taxon>Agaricales incertae sedis</taxon>
        <taxon>Dendrothele</taxon>
    </lineage>
</organism>
<feature type="compositionally biased region" description="Basic residues" evidence="1">
    <location>
        <begin position="45"/>
        <end position="66"/>
    </location>
</feature>
<feature type="region of interest" description="Disordered" evidence="1">
    <location>
        <begin position="1"/>
        <end position="67"/>
    </location>
</feature>
<sequence length="455" mass="51716">MRTSARMPARRQSPCPLYSPRRSPRKPSPHHRYASGWIRAPAQSRRTKRKSKAKTHPSPLHKRMKTHPVDSVSLPTELLFQIARFVSVNENSPLDSQKALSVASQVCRDWRAPLQHELFRVRPTCLSTDTFSTGRGLTRFVSSGHFAQLVTVLHIQMHHLTWLDALDDQHQFTNLRSITLEGKSSQKIFTCSASLFTKNTSLSAITFVNLVITIAELTRFFCSLEADIKTSSVRKLTFDGCELVRQHSLEPAHVLPLSFVNLLLVLKNIRNSETFLMDYRLNGLSRLSMTGTCYMPAVLLEFLRTYGSTLTHLSILGFYDWMIETEPGDFACRFIQELRSLNLEALEHLGIQYTFKASKISDIVLQRLLTEPFPNLKTLFVNTHISTDGYLDCLLSDIAGPRPQLLLHVNSRFANWHQDAQTTLPKLIQYFHPRLQLGQGGEDCSDDELMAKAIP</sequence>
<evidence type="ECO:0000313" key="2">
    <source>
        <dbReference type="EMBL" id="THU85378.1"/>
    </source>
</evidence>
<dbReference type="AlphaFoldDB" id="A0A4S8LAS0"/>
<gene>
    <name evidence="2" type="ORF">K435DRAFT_869313</name>
</gene>
<keyword evidence="3" id="KW-1185">Reference proteome</keyword>
<evidence type="ECO:0000256" key="1">
    <source>
        <dbReference type="SAM" id="MobiDB-lite"/>
    </source>
</evidence>
<dbReference type="EMBL" id="ML179549">
    <property type="protein sequence ID" value="THU85378.1"/>
    <property type="molecule type" value="Genomic_DNA"/>
</dbReference>